<dbReference type="OMA" id="THGIFDT"/>
<feature type="signal peptide" evidence="1">
    <location>
        <begin position="1"/>
        <end position="18"/>
    </location>
</feature>
<dbReference type="EMBL" id="AOGT01001919">
    <property type="protein sequence ID" value="EMG46676.1"/>
    <property type="molecule type" value="Genomic_DNA"/>
</dbReference>
<gene>
    <name evidence="2" type="ORF">G210_3071</name>
</gene>
<keyword evidence="1" id="KW-0732">Signal</keyword>
<protein>
    <submittedName>
        <fullName evidence="2">Uncharacterized protein</fullName>
    </submittedName>
</protein>
<comment type="caution">
    <text evidence="2">The sequence shown here is derived from an EMBL/GenBank/DDBJ whole genome shotgun (WGS) entry which is preliminary data.</text>
</comment>
<organism evidence="2 3">
    <name type="scientific">Candida maltosa (strain Xu316)</name>
    <name type="common">Yeast</name>
    <dbReference type="NCBI Taxonomy" id="1245528"/>
    <lineage>
        <taxon>Eukaryota</taxon>
        <taxon>Fungi</taxon>
        <taxon>Dikarya</taxon>
        <taxon>Ascomycota</taxon>
        <taxon>Saccharomycotina</taxon>
        <taxon>Pichiomycetes</taxon>
        <taxon>Debaryomycetaceae</taxon>
        <taxon>Candida/Lodderomyces clade</taxon>
        <taxon>Candida</taxon>
    </lineage>
</organism>
<dbReference type="Proteomes" id="UP000011777">
    <property type="component" value="Unassembled WGS sequence"/>
</dbReference>
<evidence type="ECO:0000313" key="2">
    <source>
        <dbReference type="EMBL" id="EMG46676.1"/>
    </source>
</evidence>
<dbReference type="HOGENOM" id="CLU_180913_0_0_1"/>
<reference evidence="2 3" key="1">
    <citation type="submission" date="2013-02" db="EMBL/GenBank/DDBJ databases">
        <title>Genome sequence of Candida maltosa Xu316, a potential industrial strain for xylitol and ethanol production.</title>
        <authorList>
            <person name="Yu J."/>
            <person name="Wang Q."/>
            <person name="Geng X."/>
            <person name="Bao W."/>
            <person name="He P."/>
            <person name="Cai J."/>
        </authorList>
    </citation>
    <scope>NUCLEOTIDE SEQUENCE [LARGE SCALE GENOMIC DNA]</scope>
    <source>
        <strain evidence="3">Xu316</strain>
    </source>
</reference>
<dbReference type="AlphaFoldDB" id="M3IJW8"/>
<name>M3IJW8_CANMX</name>
<evidence type="ECO:0000256" key="1">
    <source>
        <dbReference type="SAM" id="SignalP"/>
    </source>
</evidence>
<feature type="chain" id="PRO_5004034797" evidence="1">
    <location>
        <begin position="19"/>
        <end position="71"/>
    </location>
</feature>
<dbReference type="OrthoDB" id="4013812at2759"/>
<keyword evidence="3" id="KW-1185">Reference proteome</keyword>
<evidence type="ECO:0000313" key="3">
    <source>
        <dbReference type="Proteomes" id="UP000011777"/>
    </source>
</evidence>
<accession>M3IJW8</accession>
<sequence>MKFTVFLASTLMVSAAYSAVTPTKSEEVNVIKRTQYTIQGLASELITHGIFDTASLFTNVLKGGILTQNDS</sequence>
<proteinExistence type="predicted"/>